<reference evidence="1" key="2">
    <citation type="journal article" date="2015" name="Fish Shellfish Immunol.">
        <title>Early steps in the European eel (Anguilla anguilla)-Vibrio vulnificus interaction in the gills: Role of the RtxA13 toxin.</title>
        <authorList>
            <person name="Callol A."/>
            <person name="Pajuelo D."/>
            <person name="Ebbesson L."/>
            <person name="Teles M."/>
            <person name="MacKenzie S."/>
            <person name="Amaro C."/>
        </authorList>
    </citation>
    <scope>NUCLEOTIDE SEQUENCE</scope>
</reference>
<organism evidence="1">
    <name type="scientific">Anguilla anguilla</name>
    <name type="common">European freshwater eel</name>
    <name type="synonym">Muraena anguilla</name>
    <dbReference type="NCBI Taxonomy" id="7936"/>
    <lineage>
        <taxon>Eukaryota</taxon>
        <taxon>Metazoa</taxon>
        <taxon>Chordata</taxon>
        <taxon>Craniata</taxon>
        <taxon>Vertebrata</taxon>
        <taxon>Euteleostomi</taxon>
        <taxon>Actinopterygii</taxon>
        <taxon>Neopterygii</taxon>
        <taxon>Teleostei</taxon>
        <taxon>Anguilliformes</taxon>
        <taxon>Anguillidae</taxon>
        <taxon>Anguilla</taxon>
    </lineage>
</organism>
<name>A0A0E9T6A5_ANGAN</name>
<sequence>MKNGTHTAFHHERHQCIKCLRLFGGSRGTMFGPISALFRRRTKGRSGWGFFY</sequence>
<dbReference type="EMBL" id="GBXM01059645">
    <property type="protein sequence ID" value="JAH48932.1"/>
    <property type="molecule type" value="Transcribed_RNA"/>
</dbReference>
<dbReference type="AlphaFoldDB" id="A0A0E9T6A5"/>
<reference evidence="1" key="1">
    <citation type="submission" date="2014-11" db="EMBL/GenBank/DDBJ databases">
        <authorList>
            <person name="Amaro Gonzalez C."/>
        </authorList>
    </citation>
    <scope>NUCLEOTIDE SEQUENCE</scope>
</reference>
<protein>
    <submittedName>
        <fullName evidence="1">Uncharacterized protein</fullName>
    </submittedName>
</protein>
<accession>A0A0E9T6A5</accession>
<evidence type="ECO:0000313" key="1">
    <source>
        <dbReference type="EMBL" id="JAH48932.1"/>
    </source>
</evidence>
<proteinExistence type="predicted"/>